<accession>A0A2C9D514</accession>
<feature type="signal peptide" evidence="2">
    <location>
        <begin position="1"/>
        <end position="26"/>
    </location>
</feature>
<organism evidence="3 4">
    <name type="scientific">Hartmannibacter diazotrophicus</name>
    <dbReference type="NCBI Taxonomy" id="1482074"/>
    <lineage>
        <taxon>Bacteria</taxon>
        <taxon>Pseudomonadati</taxon>
        <taxon>Pseudomonadota</taxon>
        <taxon>Alphaproteobacteria</taxon>
        <taxon>Hyphomicrobiales</taxon>
        <taxon>Pleomorphomonadaceae</taxon>
        <taxon>Hartmannibacter</taxon>
    </lineage>
</organism>
<evidence type="ECO:0000256" key="2">
    <source>
        <dbReference type="SAM" id="SignalP"/>
    </source>
</evidence>
<dbReference type="InterPro" id="IPR019225">
    <property type="entry name" value="DUF2155"/>
</dbReference>
<dbReference type="OrthoDB" id="9810376at2"/>
<protein>
    <recommendedName>
        <fullName evidence="5">DUF2155 domain-containing protein</fullName>
    </recommendedName>
</protein>
<feature type="chain" id="PRO_5012428934" description="DUF2155 domain-containing protein" evidence="2">
    <location>
        <begin position="27"/>
        <end position="202"/>
    </location>
</feature>
<evidence type="ECO:0000256" key="1">
    <source>
        <dbReference type="SAM" id="MobiDB-lite"/>
    </source>
</evidence>
<feature type="region of interest" description="Disordered" evidence="1">
    <location>
        <begin position="131"/>
        <end position="202"/>
    </location>
</feature>
<evidence type="ECO:0000313" key="3">
    <source>
        <dbReference type="EMBL" id="SON55417.1"/>
    </source>
</evidence>
<feature type="compositionally biased region" description="Acidic residues" evidence="1">
    <location>
        <begin position="187"/>
        <end position="202"/>
    </location>
</feature>
<evidence type="ECO:0008006" key="5">
    <source>
        <dbReference type="Google" id="ProtNLM"/>
    </source>
</evidence>
<dbReference type="Proteomes" id="UP000223606">
    <property type="component" value="Chromosome 1"/>
</dbReference>
<keyword evidence="4" id="KW-1185">Reference proteome</keyword>
<evidence type="ECO:0000313" key="4">
    <source>
        <dbReference type="Proteomes" id="UP000223606"/>
    </source>
</evidence>
<sequence length="202" mass="21871">MKFRDVKRAGATVVMTAALAISFGTAAKAEKVANKVAVFTGLDKITGRIITFDVYINETVQFGALRVTPRVCYTRPPTEASQTDAFVDVDVITLNNTIQRIFSGWMFASSPALNAVEHPVYDVWLKDCRQESDIPPPGERGQAQSRQAEPNPEDAETSTGGAPAEGTVPLPPPKPPVPTYDQLSPDEPQDGTELDPNVDIED</sequence>
<dbReference type="KEGG" id="hdi:HDIA_1876"/>
<dbReference type="AlphaFoldDB" id="A0A2C9D514"/>
<proteinExistence type="predicted"/>
<name>A0A2C9D514_9HYPH</name>
<dbReference type="Pfam" id="PF09923">
    <property type="entry name" value="DUF2155"/>
    <property type="match status" value="1"/>
</dbReference>
<dbReference type="EMBL" id="LT960614">
    <property type="protein sequence ID" value="SON55417.1"/>
    <property type="molecule type" value="Genomic_DNA"/>
</dbReference>
<keyword evidence="2" id="KW-0732">Signal</keyword>
<reference evidence="4" key="1">
    <citation type="submission" date="2017-09" db="EMBL/GenBank/DDBJ databases">
        <title>Genome sequence of Nannocystis excedens DSM 71.</title>
        <authorList>
            <person name="Blom J."/>
        </authorList>
    </citation>
    <scope>NUCLEOTIDE SEQUENCE [LARGE SCALE GENOMIC DNA]</scope>
    <source>
        <strain evidence="4">type strain: E19</strain>
    </source>
</reference>
<feature type="compositionally biased region" description="Pro residues" evidence="1">
    <location>
        <begin position="169"/>
        <end position="178"/>
    </location>
</feature>
<gene>
    <name evidence="3" type="ORF">HDIA_1876</name>
</gene>